<evidence type="ECO:0000313" key="13">
    <source>
        <dbReference type="EMBL" id="CAF3700760.1"/>
    </source>
</evidence>
<evidence type="ECO:0000313" key="14">
    <source>
        <dbReference type="EMBL" id="CAF3753592.1"/>
    </source>
</evidence>
<keyword evidence="4" id="KW-0256">Endoplasmic reticulum</keyword>
<dbReference type="Proteomes" id="UP000663874">
    <property type="component" value="Unassembled WGS sequence"/>
</dbReference>
<dbReference type="Proteomes" id="UP000663864">
    <property type="component" value="Unassembled WGS sequence"/>
</dbReference>
<dbReference type="EMBL" id="CAJNOT010000761">
    <property type="protein sequence ID" value="CAF1074997.1"/>
    <property type="molecule type" value="Genomic_DNA"/>
</dbReference>
<evidence type="ECO:0000256" key="7">
    <source>
        <dbReference type="SAM" id="Phobius"/>
    </source>
</evidence>
<comment type="caution">
    <text evidence="12">The sequence shown here is derived from an EMBL/GenBank/DDBJ whole genome shotgun (WGS) entry which is preliminary data.</text>
</comment>
<keyword evidence="16" id="KW-1185">Reference proteome</keyword>
<dbReference type="EMBL" id="CAJOBE010000940">
    <property type="protein sequence ID" value="CAF3700760.1"/>
    <property type="molecule type" value="Genomic_DNA"/>
</dbReference>
<evidence type="ECO:0000256" key="4">
    <source>
        <dbReference type="ARBA" id="ARBA00022824"/>
    </source>
</evidence>
<name>A0A814Y7C4_9BILA</name>
<dbReference type="EMBL" id="CAJNOO010000417">
    <property type="protein sequence ID" value="CAF0937889.1"/>
    <property type="molecule type" value="Genomic_DNA"/>
</dbReference>
<dbReference type="GO" id="GO:0005789">
    <property type="term" value="C:endoplasmic reticulum membrane"/>
    <property type="evidence" value="ECO:0007669"/>
    <property type="project" value="UniProtKB-SubCell"/>
</dbReference>
<evidence type="ECO:0000256" key="2">
    <source>
        <dbReference type="ARBA" id="ARBA00009436"/>
    </source>
</evidence>
<dbReference type="Proteomes" id="UP000663870">
    <property type="component" value="Unassembled WGS sequence"/>
</dbReference>
<dbReference type="GO" id="GO:0005739">
    <property type="term" value="C:mitochondrion"/>
    <property type="evidence" value="ECO:0007669"/>
    <property type="project" value="GOC"/>
</dbReference>
<dbReference type="EMBL" id="CAJOBD010002224">
    <property type="protein sequence ID" value="CAF3865888.1"/>
    <property type="molecule type" value="Genomic_DNA"/>
</dbReference>
<evidence type="ECO:0000256" key="5">
    <source>
        <dbReference type="ARBA" id="ARBA00022989"/>
    </source>
</evidence>
<evidence type="ECO:0000256" key="6">
    <source>
        <dbReference type="ARBA" id="ARBA00023136"/>
    </source>
</evidence>
<dbReference type="PANTHER" id="PTHR12906:SF0">
    <property type="entry name" value="GEL COMPLEX SUBUNIT OPTI"/>
    <property type="match status" value="1"/>
</dbReference>
<dbReference type="EMBL" id="CAJNOU010000485">
    <property type="protein sequence ID" value="CAF1011598.1"/>
    <property type="molecule type" value="Genomic_DNA"/>
</dbReference>
<feature type="transmembrane region" description="Helical" evidence="7">
    <location>
        <begin position="117"/>
        <end position="136"/>
    </location>
</feature>
<dbReference type="InterPro" id="IPR029008">
    <property type="entry name" value="EMC6-like"/>
</dbReference>
<keyword evidence="6 7" id="KW-0472">Membrane</keyword>
<organism evidence="12 16">
    <name type="scientific">Rotaria sordida</name>
    <dbReference type="NCBI Taxonomy" id="392033"/>
    <lineage>
        <taxon>Eukaryota</taxon>
        <taxon>Metazoa</taxon>
        <taxon>Spiralia</taxon>
        <taxon>Gnathifera</taxon>
        <taxon>Rotifera</taxon>
        <taxon>Eurotatoria</taxon>
        <taxon>Bdelloidea</taxon>
        <taxon>Philodinida</taxon>
        <taxon>Philodinidae</taxon>
        <taxon>Rotaria</taxon>
    </lineage>
</organism>
<dbReference type="Proteomes" id="UP000663823">
    <property type="component" value="Unassembled WGS sequence"/>
</dbReference>
<comment type="similarity">
    <text evidence="2">Belongs to the EMC6 family.</text>
</comment>
<evidence type="ECO:0000256" key="1">
    <source>
        <dbReference type="ARBA" id="ARBA00004477"/>
    </source>
</evidence>
<dbReference type="EMBL" id="CAJNOL010000876">
    <property type="protein sequence ID" value="CAF1226404.1"/>
    <property type="molecule type" value="Genomic_DNA"/>
</dbReference>
<dbReference type="GO" id="GO:0097250">
    <property type="term" value="P:mitochondrial respirasome assembly"/>
    <property type="evidence" value="ECO:0007669"/>
    <property type="project" value="InterPro"/>
</dbReference>
<gene>
    <name evidence="13" type="ORF">FNK824_LOCUS9149</name>
    <name evidence="15" type="ORF">JBS370_LOCUS19027</name>
    <name evidence="12" type="ORF">JXQ802_LOCUS25706</name>
    <name evidence="14" type="ORF">OTI717_LOCUS15717</name>
    <name evidence="8" type="ORF">PYM288_LOCUS10297</name>
    <name evidence="9" type="ORF">RFH988_LOCUS10909</name>
    <name evidence="10" type="ORF">SEV965_LOCUS11325</name>
    <name evidence="11" type="ORF">ZHD862_LOCUS16276</name>
</gene>
<evidence type="ECO:0000313" key="9">
    <source>
        <dbReference type="EMBL" id="CAF0937889.1"/>
    </source>
</evidence>
<dbReference type="Pfam" id="PF07019">
    <property type="entry name" value="EMC6"/>
    <property type="match status" value="1"/>
</dbReference>
<keyword evidence="5 7" id="KW-1133">Transmembrane helix</keyword>
<evidence type="ECO:0000313" key="15">
    <source>
        <dbReference type="EMBL" id="CAF3865888.1"/>
    </source>
</evidence>
<feature type="transmembrane region" description="Helical" evidence="7">
    <location>
        <begin position="53"/>
        <end position="72"/>
    </location>
</feature>
<evidence type="ECO:0000256" key="3">
    <source>
        <dbReference type="ARBA" id="ARBA00022692"/>
    </source>
</evidence>
<evidence type="ECO:0000313" key="10">
    <source>
        <dbReference type="EMBL" id="CAF1011598.1"/>
    </source>
</evidence>
<evidence type="ECO:0000313" key="12">
    <source>
        <dbReference type="EMBL" id="CAF1226404.1"/>
    </source>
</evidence>
<dbReference type="AlphaFoldDB" id="A0A814Y7C4"/>
<sequence>MSSSTTSGINSSISSRNTSRLSATSSEQLSIAFIKRVLTPKATWTHKEEFLDAVYWLRQVLSIILGITLGLLSVKGFMGILIFGIISSLIIFIYATSVQNVDPEEYGGIVEIIKEGFMTAFATFLVSWIVLYSAFYTSKSTIPTI</sequence>
<accession>A0A814Y7C4</accession>
<proteinExistence type="inferred from homology"/>
<evidence type="ECO:0000313" key="8">
    <source>
        <dbReference type="EMBL" id="CAF0916458.1"/>
    </source>
</evidence>
<protein>
    <recommendedName>
        <fullName evidence="17">Rab5-interacting protein</fullName>
    </recommendedName>
</protein>
<keyword evidence="3 7" id="KW-0812">Transmembrane</keyword>
<reference evidence="12" key="1">
    <citation type="submission" date="2021-02" db="EMBL/GenBank/DDBJ databases">
        <authorList>
            <person name="Nowell W R."/>
        </authorList>
    </citation>
    <scope>NUCLEOTIDE SEQUENCE</scope>
</reference>
<dbReference type="Proteomes" id="UP000663854">
    <property type="component" value="Unassembled WGS sequence"/>
</dbReference>
<dbReference type="Proteomes" id="UP000663882">
    <property type="component" value="Unassembled WGS sequence"/>
</dbReference>
<dbReference type="Proteomes" id="UP000663836">
    <property type="component" value="Unassembled WGS sequence"/>
</dbReference>
<dbReference type="OrthoDB" id="286395at2759"/>
<dbReference type="Proteomes" id="UP000663889">
    <property type="component" value="Unassembled WGS sequence"/>
</dbReference>
<feature type="transmembrane region" description="Helical" evidence="7">
    <location>
        <begin position="79"/>
        <end position="97"/>
    </location>
</feature>
<dbReference type="EMBL" id="CAJNOH010000160">
    <property type="protein sequence ID" value="CAF0916458.1"/>
    <property type="molecule type" value="Genomic_DNA"/>
</dbReference>
<dbReference type="EMBL" id="CAJOAX010001888">
    <property type="protein sequence ID" value="CAF3753592.1"/>
    <property type="molecule type" value="Genomic_DNA"/>
</dbReference>
<evidence type="ECO:0008006" key="17">
    <source>
        <dbReference type="Google" id="ProtNLM"/>
    </source>
</evidence>
<dbReference type="PANTHER" id="PTHR12906">
    <property type="entry name" value="PROTEIN C20ORF24 RAB5-INTERACTING PROTEIN"/>
    <property type="match status" value="1"/>
</dbReference>
<dbReference type="InterPro" id="IPR010742">
    <property type="entry name" value="RCAF1"/>
</dbReference>
<evidence type="ECO:0000313" key="16">
    <source>
        <dbReference type="Proteomes" id="UP000663870"/>
    </source>
</evidence>
<comment type="subcellular location">
    <subcellularLocation>
        <location evidence="1">Endoplasmic reticulum membrane</location>
        <topology evidence="1">Multi-pass membrane protein</topology>
    </subcellularLocation>
</comment>
<evidence type="ECO:0000313" key="11">
    <source>
        <dbReference type="EMBL" id="CAF1074997.1"/>
    </source>
</evidence>